<dbReference type="Gene3D" id="2.30.30.140">
    <property type="match status" value="1"/>
</dbReference>
<dbReference type="PANTHER" id="PTHR35177:SF2">
    <property type="entry name" value="HYDROGENASE MATURATION FACTOR HYBG"/>
    <property type="match status" value="1"/>
</dbReference>
<sequence>MCFGVPGKIIEVTAGPLPTGRVQYNAIASEPVKECSLMYLPEAEVGDYVLVQNKIAMTLMNEDEATECIEELRKNNLLEELPN</sequence>
<dbReference type="GO" id="GO:0051604">
    <property type="term" value="P:protein maturation"/>
    <property type="evidence" value="ECO:0007669"/>
    <property type="project" value="TreeGrafter"/>
</dbReference>
<reference evidence="2" key="2">
    <citation type="submission" date="2023-10" db="EMBL/GenBank/DDBJ databases">
        <authorList>
            <person name="Choi B."/>
        </authorList>
    </citation>
    <scope>NUCLEOTIDE SEQUENCE</scope>
    <source>
        <strain evidence="2">UMB0763</strain>
    </source>
</reference>
<accession>A0AAF1BS81</accession>
<dbReference type="AlphaFoldDB" id="A0AAF1BS81"/>
<dbReference type="KEGG" id="cpyr:CYJ47_01755"/>
<name>A0AAF1BS81_9CORY</name>
<reference evidence="2" key="1">
    <citation type="submission" date="2017-12" db="EMBL/GenBank/DDBJ databases">
        <authorList>
            <person name="Thomas-White K."/>
            <person name="Wolfe A.J."/>
        </authorList>
    </citation>
    <scope>NUCLEOTIDE SEQUENCE</scope>
    <source>
        <strain evidence="2">UMB0763</strain>
    </source>
</reference>
<evidence type="ECO:0000256" key="1">
    <source>
        <dbReference type="ARBA" id="ARBA00006018"/>
    </source>
</evidence>
<evidence type="ECO:0000313" key="3">
    <source>
        <dbReference type="Proteomes" id="UP000234560"/>
    </source>
</evidence>
<dbReference type="EMBL" id="CP136958">
    <property type="protein sequence ID" value="WOT02523.1"/>
    <property type="molecule type" value="Genomic_DNA"/>
</dbReference>
<organism evidence="2 3">
    <name type="scientific">Corynebacterium pyruviciproducens</name>
    <dbReference type="NCBI Taxonomy" id="598660"/>
    <lineage>
        <taxon>Bacteria</taxon>
        <taxon>Bacillati</taxon>
        <taxon>Actinomycetota</taxon>
        <taxon>Actinomycetes</taxon>
        <taxon>Mycobacteriales</taxon>
        <taxon>Corynebacteriaceae</taxon>
        <taxon>Corynebacterium</taxon>
    </lineage>
</organism>
<protein>
    <submittedName>
        <fullName evidence="2">HypC/HybG/HupF family hydrogenase formation chaperone</fullName>
    </submittedName>
</protein>
<gene>
    <name evidence="2" type="ORF">CYJ47_01755</name>
</gene>
<proteinExistence type="inferred from homology"/>
<comment type="similarity">
    <text evidence="1">Belongs to the HupF/HypC family.</text>
</comment>
<dbReference type="InterPro" id="IPR001109">
    <property type="entry name" value="Hydrogenase_HupF/HypC"/>
</dbReference>
<dbReference type="GO" id="GO:1902670">
    <property type="term" value="F:carbon dioxide binding"/>
    <property type="evidence" value="ECO:0007669"/>
    <property type="project" value="TreeGrafter"/>
</dbReference>
<dbReference type="RefSeq" id="WP_101679500.1">
    <property type="nucleotide sequence ID" value="NZ_CAMIHY010000044.1"/>
</dbReference>
<dbReference type="SUPFAM" id="SSF159127">
    <property type="entry name" value="HupF/HypC-like"/>
    <property type="match status" value="1"/>
</dbReference>
<dbReference type="Pfam" id="PF01455">
    <property type="entry name" value="HupF_HypC"/>
    <property type="match status" value="1"/>
</dbReference>
<evidence type="ECO:0000313" key="2">
    <source>
        <dbReference type="EMBL" id="WOT02523.1"/>
    </source>
</evidence>
<dbReference type="GO" id="GO:0005506">
    <property type="term" value="F:iron ion binding"/>
    <property type="evidence" value="ECO:0007669"/>
    <property type="project" value="TreeGrafter"/>
</dbReference>
<dbReference type="PANTHER" id="PTHR35177">
    <property type="entry name" value="HYDROGENASE MATURATION FACTOR HYBG"/>
    <property type="match status" value="1"/>
</dbReference>
<dbReference type="Proteomes" id="UP000234560">
    <property type="component" value="Chromosome"/>
</dbReference>